<name>A0ABQ4XVW0_9ASTR</name>
<comment type="caution">
    <text evidence="2">The sequence shown here is derived from an EMBL/GenBank/DDBJ whole genome shotgun (WGS) entry which is preliminary data.</text>
</comment>
<dbReference type="Proteomes" id="UP001151760">
    <property type="component" value="Unassembled WGS sequence"/>
</dbReference>
<organism evidence="2 3">
    <name type="scientific">Tanacetum coccineum</name>
    <dbReference type="NCBI Taxonomy" id="301880"/>
    <lineage>
        <taxon>Eukaryota</taxon>
        <taxon>Viridiplantae</taxon>
        <taxon>Streptophyta</taxon>
        <taxon>Embryophyta</taxon>
        <taxon>Tracheophyta</taxon>
        <taxon>Spermatophyta</taxon>
        <taxon>Magnoliopsida</taxon>
        <taxon>eudicotyledons</taxon>
        <taxon>Gunneridae</taxon>
        <taxon>Pentapetalae</taxon>
        <taxon>asterids</taxon>
        <taxon>campanulids</taxon>
        <taxon>Asterales</taxon>
        <taxon>Asteraceae</taxon>
        <taxon>Asteroideae</taxon>
        <taxon>Anthemideae</taxon>
        <taxon>Anthemidinae</taxon>
        <taxon>Tanacetum</taxon>
    </lineage>
</organism>
<evidence type="ECO:0000313" key="2">
    <source>
        <dbReference type="EMBL" id="GJS69023.1"/>
    </source>
</evidence>
<feature type="compositionally biased region" description="Basic and acidic residues" evidence="1">
    <location>
        <begin position="173"/>
        <end position="194"/>
    </location>
</feature>
<gene>
    <name evidence="2" type="ORF">Tco_0701864</name>
</gene>
<sequence>MEEGIHGEGVILRGRHEEYDDLLVKLSNTGFKAATYKRGLAALEDQIVKYKEHEVRFSKEIDLLKRSVGYNEYQLVIYLECALKLVKQEKEGFDFKIAKFDKSAKDLNEMLESQITDKSKKGVGYNVVPSPHPLILNRPTPLDLSYSGLEEFKEPKVNEYGPRDSSLKPTTGCDKESDNSKENTDDSLEQHQMTDTETSSFESPLKVDKDWKEKFFYPANHGESVLIK</sequence>
<keyword evidence="3" id="KW-1185">Reference proteome</keyword>
<accession>A0ABQ4XVW0</accession>
<dbReference type="EMBL" id="BQNB010009833">
    <property type="protein sequence ID" value="GJS69023.1"/>
    <property type="molecule type" value="Genomic_DNA"/>
</dbReference>
<reference evidence="2" key="2">
    <citation type="submission" date="2022-01" db="EMBL/GenBank/DDBJ databases">
        <authorList>
            <person name="Yamashiro T."/>
            <person name="Shiraishi A."/>
            <person name="Satake H."/>
            <person name="Nakayama K."/>
        </authorList>
    </citation>
    <scope>NUCLEOTIDE SEQUENCE</scope>
</reference>
<reference evidence="2" key="1">
    <citation type="journal article" date="2022" name="Int. J. Mol. Sci.">
        <title>Draft Genome of Tanacetum Coccineum: Genomic Comparison of Closely Related Tanacetum-Family Plants.</title>
        <authorList>
            <person name="Yamashiro T."/>
            <person name="Shiraishi A."/>
            <person name="Nakayama K."/>
            <person name="Satake H."/>
        </authorList>
    </citation>
    <scope>NUCLEOTIDE SEQUENCE</scope>
</reference>
<evidence type="ECO:0000313" key="3">
    <source>
        <dbReference type="Proteomes" id="UP001151760"/>
    </source>
</evidence>
<protein>
    <submittedName>
        <fullName evidence="2">Uncharacterized protein</fullName>
    </submittedName>
</protein>
<evidence type="ECO:0000256" key="1">
    <source>
        <dbReference type="SAM" id="MobiDB-lite"/>
    </source>
</evidence>
<feature type="region of interest" description="Disordered" evidence="1">
    <location>
        <begin position="155"/>
        <end position="204"/>
    </location>
</feature>
<proteinExistence type="predicted"/>
<feature type="compositionally biased region" description="Basic and acidic residues" evidence="1">
    <location>
        <begin position="155"/>
        <end position="166"/>
    </location>
</feature>